<evidence type="ECO:0000313" key="1">
    <source>
        <dbReference type="EMBL" id="QHT85432.1"/>
    </source>
</evidence>
<dbReference type="AlphaFoldDB" id="A0A6C0HY54"/>
<proteinExistence type="predicted"/>
<dbReference type="EMBL" id="MN740041">
    <property type="protein sequence ID" value="QHT85432.1"/>
    <property type="molecule type" value="Genomic_DNA"/>
</dbReference>
<sequence length="104" mass="12227">MNNIHNDFPANMKDGRVYSNWQPTAVINEQLRRKENIQTNWNYRAYLQSNAMSIMDYNKTEACLQSGCPSTYGRMPKYVEGDLKQGYLSRQEMQKKTYGFQTLL</sequence>
<protein>
    <submittedName>
        <fullName evidence="1">Uncharacterized protein</fullName>
    </submittedName>
</protein>
<reference evidence="1" key="1">
    <citation type="journal article" date="2020" name="Nature">
        <title>Giant virus diversity and host interactions through global metagenomics.</title>
        <authorList>
            <person name="Schulz F."/>
            <person name="Roux S."/>
            <person name="Paez-Espino D."/>
            <person name="Jungbluth S."/>
            <person name="Walsh D.A."/>
            <person name="Denef V.J."/>
            <person name="McMahon K.D."/>
            <person name="Konstantinidis K.T."/>
            <person name="Eloe-Fadrosh E.A."/>
            <person name="Kyrpides N.C."/>
            <person name="Woyke T."/>
        </authorList>
    </citation>
    <scope>NUCLEOTIDE SEQUENCE</scope>
    <source>
        <strain evidence="1">GVMAG-M-3300023184-17</strain>
    </source>
</reference>
<organism evidence="1">
    <name type="scientific">viral metagenome</name>
    <dbReference type="NCBI Taxonomy" id="1070528"/>
    <lineage>
        <taxon>unclassified sequences</taxon>
        <taxon>metagenomes</taxon>
        <taxon>organismal metagenomes</taxon>
    </lineage>
</organism>
<accession>A0A6C0HY54</accession>
<name>A0A6C0HY54_9ZZZZ</name>